<feature type="active site" description="Nucleophile" evidence="4">
    <location>
        <position position="251"/>
    </location>
</feature>
<evidence type="ECO:0000256" key="6">
    <source>
        <dbReference type="SAM" id="Phobius"/>
    </source>
</evidence>
<dbReference type="Gene3D" id="1.10.439.10">
    <property type="entry name" value="Penicillin Amidohydrolase, domain 1"/>
    <property type="match status" value="1"/>
</dbReference>
<dbReference type="InterPro" id="IPR023343">
    <property type="entry name" value="Penicillin_amidase_dom1"/>
</dbReference>
<dbReference type="HOGENOM" id="CLU_011790_0_1_0"/>
<dbReference type="AlphaFoldDB" id="H1XNF7"/>
<evidence type="ECO:0000256" key="3">
    <source>
        <dbReference type="ARBA" id="ARBA00023145"/>
    </source>
</evidence>
<evidence type="ECO:0000313" key="7">
    <source>
        <dbReference type="EMBL" id="EHO42128.1"/>
    </source>
</evidence>
<dbReference type="Gene3D" id="1.10.1400.10">
    <property type="match status" value="1"/>
</dbReference>
<dbReference type="RefSeq" id="WP_006929375.1">
    <property type="nucleotide sequence ID" value="NZ_CM001402.1"/>
</dbReference>
<dbReference type="EMBL" id="CM001402">
    <property type="protein sequence ID" value="EHO42128.1"/>
    <property type="molecule type" value="Genomic_DNA"/>
</dbReference>
<dbReference type="InterPro" id="IPR029055">
    <property type="entry name" value="Ntn_hydrolases_N"/>
</dbReference>
<dbReference type="GO" id="GO:0017000">
    <property type="term" value="P:antibiotic biosynthetic process"/>
    <property type="evidence" value="ECO:0007669"/>
    <property type="project" value="InterPro"/>
</dbReference>
<dbReference type="PaxDb" id="880073-Calab_2518"/>
<dbReference type="PANTHER" id="PTHR34218:SF4">
    <property type="entry name" value="ACYL-HOMOSERINE LACTONE ACYLASE QUIP"/>
    <property type="match status" value="1"/>
</dbReference>
<reference evidence="7 8" key="1">
    <citation type="submission" date="2011-09" db="EMBL/GenBank/DDBJ databases">
        <title>The permanent draft genome of Caldithrix abyssi DSM 13497.</title>
        <authorList>
            <consortium name="US DOE Joint Genome Institute (JGI-PGF)"/>
            <person name="Lucas S."/>
            <person name="Han J."/>
            <person name="Lapidus A."/>
            <person name="Bruce D."/>
            <person name="Goodwin L."/>
            <person name="Pitluck S."/>
            <person name="Peters L."/>
            <person name="Kyrpides N."/>
            <person name="Mavromatis K."/>
            <person name="Ivanova N."/>
            <person name="Mikhailova N."/>
            <person name="Chertkov O."/>
            <person name="Detter J.C."/>
            <person name="Tapia R."/>
            <person name="Han C."/>
            <person name="Land M."/>
            <person name="Hauser L."/>
            <person name="Markowitz V."/>
            <person name="Cheng J.-F."/>
            <person name="Hugenholtz P."/>
            <person name="Woyke T."/>
            <person name="Wu D."/>
            <person name="Spring S."/>
            <person name="Brambilla E."/>
            <person name="Klenk H.-P."/>
            <person name="Eisen J.A."/>
        </authorList>
    </citation>
    <scope>NUCLEOTIDE SEQUENCE [LARGE SCALE GENOMIC DNA]</scope>
    <source>
        <strain evidence="7 8">DSM 13497</strain>
    </source>
</reference>
<keyword evidence="5" id="KW-0106">Calcium</keyword>
<proteinExistence type="inferred from homology"/>
<dbReference type="Pfam" id="PF01804">
    <property type="entry name" value="Penicil_amidase"/>
    <property type="match status" value="1"/>
</dbReference>
<keyword evidence="6" id="KW-0472">Membrane</keyword>
<dbReference type="Gene3D" id="3.60.20.10">
    <property type="entry name" value="Glutamine Phosphoribosylpyrophosphate, subunit 1, domain 1"/>
    <property type="match status" value="1"/>
</dbReference>
<dbReference type="Proteomes" id="UP000004671">
    <property type="component" value="Chromosome"/>
</dbReference>
<comment type="similarity">
    <text evidence="1">Belongs to the peptidase S45 family.</text>
</comment>
<dbReference type="GO" id="GO:0016811">
    <property type="term" value="F:hydrolase activity, acting on carbon-nitrogen (but not peptide) bonds, in linear amides"/>
    <property type="evidence" value="ECO:0007669"/>
    <property type="project" value="InterPro"/>
</dbReference>
<dbReference type="OrthoDB" id="9760084at2"/>
<keyword evidence="2" id="KW-0378">Hydrolase</keyword>
<evidence type="ECO:0000256" key="1">
    <source>
        <dbReference type="ARBA" id="ARBA00006586"/>
    </source>
</evidence>
<protein>
    <submittedName>
        <fullName evidence="7">Peptidase S45 penicillin amidase</fullName>
    </submittedName>
</protein>
<gene>
    <name evidence="7" type="ORF">Calab_2518</name>
</gene>
<dbReference type="InParanoid" id="H1XNF7"/>
<dbReference type="Gene3D" id="2.30.120.10">
    <property type="match status" value="1"/>
</dbReference>
<evidence type="ECO:0000256" key="5">
    <source>
        <dbReference type="PIRSR" id="PIRSR001227-2"/>
    </source>
</evidence>
<dbReference type="GO" id="GO:0046872">
    <property type="term" value="F:metal ion binding"/>
    <property type="evidence" value="ECO:0007669"/>
    <property type="project" value="UniProtKB-KW"/>
</dbReference>
<keyword evidence="3" id="KW-0865">Zymogen</keyword>
<organism evidence="7 8">
    <name type="scientific">Caldithrix abyssi DSM 13497</name>
    <dbReference type="NCBI Taxonomy" id="880073"/>
    <lineage>
        <taxon>Bacteria</taxon>
        <taxon>Pseudomonadati</taxon>
        <taxon>Calditrichota</taxon>
        <taxon>Calditrichia</taxon>
        <taxon>Calditrichales</taxon>
        <taxon>Calditrichaceae</taxon>
        <taxon>Caldithrix</taxon>
    </lineage>
</organism>
<dbReference type="PANTHER" id="PTHR34218">
    <property type="entry name" value="PEPTIDASE S45 PENICILLIN AMIDASE"/>
    <property type="match status" value="1"/>
</dbReference>
<dbReference type="InterPro" id="IPR043146">
    <property type="entry name" value="Penicillin_amidase_N_B-knob"/>
</dbReference>
<dbReference type="InterPro" id="IPR014395">
    <property type="entry name" value="Pen/GL7ACA/AHL_acylase"/>
</dbReference>
<dbReference type="InterPro" id="IPR002692">
    <property type="entry name" value="S45"/>
</dbReference>
<dbReference type="CDD" id="cd03747">
    <property type="entry name" value="Ntn_PGA_like"/>
    <property type="match status" value="1"/>
</dbReference>
<comment type="cofactor">
    <cofactor evidence="5">
        <name>Ca(2+)</name>
        <dbReference type="ChEBI" id="CHEBI:29108"/>
    </cofactor>
    <text evidence="5">Binds 1 Ca(2+) ion per dimer.</text>
</comment>
<dbReference type="InterPro" id="IPR043147">
    <property type="entry name" value="Penicillin_amidase_A-knob"/>
</dbReference>
<dbReference type="STRING" id="880073.Cabys_1340"/>
<keyword evidence="8" id="KW-1185">Reference proteome</keyword>
<evidence type="ECO:0000313" key="8">
    <source>
        <dbReference type="Proteomes" id="UP000004671"/>
    </source>
</evidence>
<keyword evidence="6" id="KW-0812">Transmembrane</keyword>
<dbReference type="eggNOG" id="COG2366">
    <property type="taxonomic scope" value="Bacteria"/>
</dbReference>
<keyword evidence="5" id="KW-0479">Metal-binding</keyword>
<dbReference type="MEROPS" id="S45.003"/>
<sequence length="789" mass="91459" precursor="true">MRRKILQLMLVIFVVVALLVVVASFWGYATFKSSLPVLEGEVQIPLLKESVTVYRDSMGIPQVVARSETDAYFALGYLHAADRLFQIDLTRRVATGRLSELLGPSTLYIDRYQRMLGHYRLAKKFVAQLDSQDRERLQAYLKGIAYWVKHTDALPFEYLLLRKEFKPYTMEELMSVLSFQTWFANYLQSSDTRFLQIAERLGREKAKDFEKPYPVWAPFTVPQQNQFSLQTWLFKRYFSEDLLPYHMAHSSNSWVVAPQKSASGFAMLASDPHLETRRLPQFWYLCGLHVNAANLHVLGISTPGLPFTIMGHNGKAAWAFTVGGIDVSEIYQEKRHPQDSTLYFNGHKWYRCQTLVDTIYISGEDEPYILRYKQTENGPVIWTADSMKADYALHWAGFDVNLAKSVQAAFRLAKLDNFEDFRRAVTSFGALDANWTYADIRGNIGYQLGTPIPIRPFKSTKLPVPGWIDSLKWQGFQPLEKTPHSLNPQRGWLATCNNKQDDANLDYPLMGKFAADRILRISELLSQNRKFSVQDMQNFQMDRVDRYHQRWQKILLGVLRQNGRYALADRLKKWDGSMESDSREAALVMLFLQNLKKYMLEDELGEQLKFLFDDRFEQIYLQGPDDYFDDLRTKDKIESREEITNRALQTTLEQWQDRPWGEFLTLTMAHPFARVPLLSNVLNLKYGPIPWGGSEATLNAAFFWEDKQNPGHFKAIVGPSWRFVIDFSDPDQASFVLPAGISGNPLSPYFFNFFEYWKSGKRWIVPISPEKIKQRAKLTLKLTPMTDRE</sequence>
<accession>H1XNF7</accession>
<name>H1XNF7_CALAY</name>
<dbReference type="PIRSF" id="PIRSF001227">
    <property type="entry name" value="Pen_acylase"/>
    <property type="match status" value="1"/>
</dbReference>
<feature type="transmembrane region" description="Helical" evidence="6">
    <location>
        <begin position="7"/>
        <end position="29"/>
    </location>
</feature>
<evidence type="ECO:0000256" key="2">
    <source>
        <dbReference type="ARBA" id="ARBA00022801"/>
    </source>
</evidence>
<evidence type="ECO:0000256" key="4">
    <source>
        <dbReference type="PIRSR" id="PIRSR001227-1"/>
    </source>
</evidence>
<feature type="binding site" evidence="5">
    <location>
        <position position="326"/>
    </location>
    <ligand>
        <name>Ca(2+)</name>
        <dbReference type="ChEBI" id="CHEBI:29108"/>
    </ligand>
</feature>
<keyword evidence="6" id="KW-1133">Transmembrane helix</keyword>
<dbReference type="SUPFAM" id="SSF56235">
    <property type="entry name" value="N-terminal nucleophile aminohydrolases (Ntn hydrolases)"/>
    <property type="match status" value="1"/>
</dbReference>